<comment type="caution">
    <text evidence="1">The sequence shown here is derived from an EMBL/GenBank/DDBJ whole genome shotgun (WGS) entry which is preliminary data.</text>
</comment>
<dbReference type="InterPro" id="IPR021269">
    <property type="entry name" value="DUF2848"/>
</dbReference>
<accession>A0A3R7NE47</accession>
<sequence length="224" mass="24023">MQMNFIVGGTALNAELSHLVIAGWTGRDPEAISHHIEELAALGVEPPSATPLYYRVSASLLTLAPHVEVVGSSSSGEVEPMIVQLGDRRFLGLGSDHTDRALEAHSVALSKQVCAKPCAAELWAWDEVADHLEQIALESWIEENGEWVPYQQGTLASIRPLVELIAGAGLDRLAADGAAAMMCGTFGAKGGVRPASRFRMRMTDTLRGREIAHEYAVTTLPEVA</sequence>
<name>A0A3R7NE47_9RHOB</name>
<keyword evidence="2" id="KW-1185">Reference proteome</keyword>
<gene>
    <name evidence="1" type="ORF">A7A09_000690</name>
</gene>
<dbReference type="EMBL" id="PXNQ02000001">
    <property type="protein sequence ID" value="RNF35965.1"/>
    <property type="molecule type" value="Genomic_DNA"/>
</dbReference>
<proteinExistence type="predicted"/>
<dbReference type="Pfam" id="PF11010">
    <property type="entry name" value="DUF2848"/>
    <property type="match status" value="1"/>
</dbReference>
<dbReference type="OrthoDB" id="9792678at2"/>
<organism evidence="1 2">
    <name type="scientific">Paracoccus methylarcula</name>
    <dbReference type="NCBI Taxonomy" id="72022"/>
    <lineage>
        <taxon>Bacteria</taxon>
        <taxon>Pseudomonadati</taxon>
        <taxon>Pseudomonadota</taxon>
        <taxon>Alphaproteobacteria</taxon>
        <taxon>Rhodobacterales</taxon>
        <taxon>Paracoccaceae</taxon>
        <taxon>Paracoccus</taxon>
    </lineage>
</organism>
<evidence type="ECO:0000313" key="2">
    <source>
        <dbReference type="Proteomes" id="UP000238137"/>
    </source>
</evidence>
<evidence type="ECO:0000313" key="1">
    <source>
        <dbReference type="EMBL" id="RNF35965.1"/>
    </source>
</evidence>
<dbReference type="Proteomes" id="UP000238137">
    <property type="component" value="Unassembled WGS sequence"/>
</dbReference>
<protein>
    <submittedName>
        <fullName evidence="1">DUF2848 domain-containing protein</fullName>
    </submittedName>
</protein>
<dbReference type="AlphaFoldDB" id="A0A3R7NE47"/>
<reference evidence="1" key="1">
    <citation type="submission" date="2018-05" db="EMBL/GenBank/DDBJ databases">
        <title>Reclassification of Methylarcula marina and Methylarcula terricola as Paracoccus methylarcula sp.nov., comb.nov. and Paracoccus terricola comb.nov.</title>
        <authorList>
            <person name="Shmareva M.N."/>
            <person name="Doronina N.V."/>
            <person name="Vasilenko O.V."/>
            <person name="Tarlachkov S.V."/>
            <person name="Trotsenko Y.A."/>
        </authorList>
    </citation>
    <scope>NUCLEOTIDE SEQUENCE [LARGE SCALE GENOMIC DNA]</scope>
    <source>
        <strain evidence="1">VKM B-2159</strain>
    </source>
</reference>